<evidence type="ECO:0000259" key="3">
    <source>
        <dbReference type="Pfam" id="PF01557"/>
    </source>
</evidence>
<dbReference type="RefSeq" id="WP_147110122.1">
    <property type="nucleotide sequence ID" value="NZ_BJVJ01000040.1"/>
</dbReference>
<dbReference type="OrthoDB" id="9805307at2"/>
<keyword evidence="4" id="KW-0413">Isomerase</keyword>
<organism evidence="4 5">
    <name type="scientific">Pseudonocardia sulfidoxydans NBRC 16205</name>
    <dbReference type="NCBI Taxonomy" id="1223511"/>
    <lineage>
        <taxon>Bacteria</taxon>
        <taxon>Bacillati</taxon>
        <taxon>Actinomycetota</taxon>
        <taxon>Actinomycetes</taxon>
        <taxon>Pseudonocardiales</taxon>
        <taxon>Pseudonocardiaceae</taxon>
        <taxon>Pseudonocardia</taxon>
    </lineage>
</organism>
<accession>A0A511DJ43</accession>
<protein>
    <submittedName>
        <fullName evidence="4">2-hydroxyhepta-2,4-diene-1,7-dioate isomerase</fullName>
    </submittedName>
</protein>
<gene>
    <name evidence="4" type="ORF">PSU4_37830</name>
</gene>
<evidence type="ECO:0000313" key="5">
    <source>
        <dbReference type="Proteomes" id="UP000321685"/>
    </source>
</evidence>
<keyword evidence="2" id="KW-0479">Metal-binding</keyword>
<dbReference type="PANTHER" id="PTHR42796">
    <property type="entry name" value="FUMARYLACETOACETATE HYDROLASE DOMAIN-CONTAINING PROTEIN 2A-RELATED"/>
    <property type="match status" value="1"/>
</dbReference>
<dbReference type="GO" id="GO:0044281">
    <property type="term" value="P:small molecule metabolic process"/>
    <property type="evidence" value="ECO:0007669"/>
    <property type="project" value="UniProtKB-ARBA"/>
</dbReference>
<dbReference type="SUPFAM" id="SSF56529">
    <property type="entry name" value="FAH"/>
    <property type="match status" value="1"/>
</dbReference>
<comment type="caution">
    <text evidence="4">The sequence shown here is derived from an EMBL/GenBank/DDBJ whole genome shotgun (WGS) entry which is preliminary data.</text>
</comment>
<dbReference type="InterPro" id="IPR011234">
    <property type="entry name" value="Fumarylacetoacetase-like_C"/>
</dbReference>
<dbReference type="InterPro" id="IPR036663">
    <property type="entry name" value="Fumarylacetoacetase_C_sf"/>
</dbReference>
<dbReference type="GO" id="GO:0016853">
    <property type="term" value="F:isomerase activity"/>
    <property type="evidence" value="ECO:0007669"/>
    <property type="project" value="UniProtKB-KW"/>
</dbReference>
<evidence type="ECO:0000256" key="1">
    <source>
        <dbReference type="ARBA" id="ARBA00010211"/>
    </source>
</evidence>
<comment type="similarity">
    <text evidence="1">Belongs to the FAH family.</text>
</comment>
<proteinExistence type="inferred from homology"/>
<evidence type="ECO:0000256" key="2">
    <source>
        <dbReference type="ARBA" id="ARBA00022723"/>
    </source>
</evidence>
<reference evidence="4 5" key="1">
    <citation type="submission" date="2019-07" db="EMBL/GenBank/DDBJ databases">
        <title>Whole genome shotgun sequence of Pseudonocardia sulfidoxydans NBRC 16205.</title>
        <authorList>
            <person name="Hosoyama A."/>
            <person name="Uohara A."/>
            <person name="Ohji S."/>
            <person name="Ichikawa N."/>
        </authorList>
    </citation>
    <scope>NUCLEOTIDE SEQUENCE [LARGE SCALE GENOMIC DNA]</scope>
    <source>
        <strain evidence="4 5">NBRC 16205</strain>
    </source>
</reference>
<evidence type="ECO:0000313" key="4">
    <source>
        <dbReference type="EMBL" id="GEL24829.1"/>
    </source>
</evidence>
<name>A0A511DJ43_9PSEU</name>
<sequence length="282" mass="30173">MKLTTLRTSAGSRAARVDGETTAVEIGPSDVGELLADPGWRRRAEEADGLRHDISSTDLGAVVTRPGKIFCVGLNYRSHILEMGRELPRFPTLFAKYPEALIGPNDEITLDPASSAVDWEAELAVVVGSTVRRASPAEASAAIAGFAVLNDVTMRDWQYRSAEWLQGKTFEATTPFGPYLVTPDELPGGVHPELELSCAVEGETVQSANTRDLVFDPVELVSYISTILTLHPGDVIATGTPGGVGHAREPKRYLYDGSVLTTSFAGLGEQRNVARAAARVPA</sequence>
<feature type="domain" description="Fumarylacetoacetase-like C-terminal" evidence="3">
    <location>
        <begin position="68"/>
        <end position="272"/>
    </location>
</feature>
<dbReference type="AlphaFoldDB" id="A0A511DJ43"/>
<dbReference type="Gene3D" id="3.90.850.10">
    <property type="entry name" value="Fumarylacetoacetase-like, C-terminal domain"/>
    <property type="match status" value="1"/>
</dbReference>
<dbReference type="EMBL" id="BJVJ01000040">
    <property type="protein sequence ID" value="GEL24829.1"/>
    <property type="molecule type" value="Genomic_DNA"/>
</dbReference>
<dbReference type="GO" id="GO:0046872">
    <property type="term" value="F:metal ion binding"/>
    <property type="evidence" value="ECO:0007669"/>
    <property type="project" value="UniProtKB-KW"/>
</dbReference>
<dbReference type="Proteomes" id="UP000321685">
    <property type="component" value="Unassembled WGS sequence"/>
</dbReference>
<dbReference type="InterPro" id="IPR051121">
    <property type="entry name" value="FAH"/>
</dbReference>
<keyword evidence="5" id="KW-1185">Reference proteome</keyword>
<dbReference type="Pfam" id="PF01557">
    <property type="entry name" value="FAA_hydrolase"/>
    <property type="match status" value="1"/>
</dbReference>
<dbReference type="PANTHER" id="PTHR42796:SF4">
    <property type="entry name" value="FUMARYLACETOACETATE HYDROLASE DOMAIN-CONTAINING PROTEIN 2A"/>
    <property type="match status" value="1"/>
</dbReference>